<dbReference type="InterPro" id="IPR042152">
    <property type="entry name" value="Y4yA-like"/>
</dbReference>
<evidence type="ECO:0000313" key="5">
    <source>
        <dbReference type="EMBL" id="TWT68518.1"/>
    </source>
</evidence>
<dbReference type="Pfam" id="PF02784">
    <property type="entry name" value="Orn_Arg_deC_N"/>
    <property type="match status" value="1"/>
</dbReference>
<dbReference type="AlphaFoldDB" id="A0A5C5Y0N6"/>
<dbReference type="Gene3D" id="3.20.20.10">
    <property type="entry name" value="Alanine racemase"/>
    <property type="match status" value="1"/>
</dbReference>
<keyword evidence="2" id="KW-0663">Pyridoxal phosphate</keyword>
<gene>
    <name evidence="5" type="primary">lysA_2</name>
    <name evidence="5" type="ORF">Pan14r_07640</name>
</gene>
<name>A0A5C5Y0N6_9PLAN</name>
<dbReference type="GO" id="GO:0008836">
    <property type="term" value="F:diaminopimelate decarboxylase activity"/>
    <property type="evidence" value="ECO:0007669"/>
    <property type="project" value="UniProtKB-EC"/>
</dbReference>
<dbReference type="CDD" id="cd06842">
    <property type="entry name" value="PLPDE_III_Y4yA_like"/>
    <property type="match status" value="1"/>
</dbReference>
<comment type="caution">
    <text evidence="5">The sequence shown here is derived from an EMBL/GenBank/DDBJ whole genome shotgun (WGS) entry which is preliminary data.</text>
</comment>
<dbReference type="InterPro" id="IPR022653">
    <property type="entry name" value="De-COase2_pyr-phos_BS"/>
</dbReference>
<dbReference type="InterPro" id="IPR009006">
    <property type="entry name" value="Ala_racemase/Decarboxylase_C"/>
</dbReference>
<evidence type="ECO:0000256" key="3">
    <source>
        <dbReference type="SAM" id="MobiDB-lite"/>
    </source>
</evidence>
<organism evidence="5 6">
    <name type="scientific">Crateriforma conspicua</name>
    <dbReference type="NCBI Taxonomy" id="2527996"/>
    <lineage>
        <taxon>Bacteria</taxon>
        <taxon>Pseudomonadati</taxon>
        <taxon>Planctomycetota</taxon>
        <taxon>Planctomycetia</taxon>
        <taxon>Planctomycetales</taxon>
        <taxon>Planctomycetaceae</taxon>
        <taxon>Crateriforma</taxon>
    </lineage>
</organism>
<evidence type="ECO:0000313" key="6">
    <source>
        <dbReference type="Proteomes" id="UP000317238"/>
    </source>
</evidence>
<evidence type="ECO:0000256" key="1">
    <source>
        <dbReference type="ARBA" id="ARBA00001933"/>
    </source>
</evidence>
<dbReference type="EMBL" id="SJPL01000001">
    <property type="protein sequence ID" value="TWT68518.1"/>
    <property type="molecule type" value="Genomic_DNA"/>
</dbReference>
<reference evidence="5 6" key="1">
    <citation type="submission" date="2019-02" db="EMBL/GenBank/DDBJ databases">
        <title>Deep-cultivation of Planctomycetes and their phenomic and genomic characterization uncovers novel biology.</title>
        <authorList>
            <person name="Wiegand S."/>
            <person name="Jogler M."/>
            <person name="Boedeker C."/>
            <person name="Pinto D."/>
            <person name="Vollmers J."/>
            <person name="Rivas-Marin E."/>
            <person name="Kohn T."/>
            <person name="Peeters S.H."/>
            <person name="Heuer A."/>
            <person name="Rast P."/>
            <person name="Oberbeckmann S."/>
            <person name="Bunk B."/>
            <person name="Jeske O."/>
            <person name="Meyerdierks A."/>
            <person name="Storesund J.E."/>
            <person name="Kallscheuer N."/>
            <person name="Luecker S."/>
            <person name="Lage O.M."/>
            <person name="Pohl T."/>
            <person name="Merkel B.J."/>
            <person name="Hornburger P."/>
            <person name="Mueller R.-W."/>
            <person name="Bruemmer F."/>
            <person name="Labrenz M."/>
            <person name="Spormann A.M."/>
            <person name="Op Den Camp H."/>
            <person name="Overmann J."/>
            <person name="Amann R."/>
            <person name="Jetten M.S.M."/>
            <person name="Mascher T."/>
            <person name="Medema M.H."/>
            <person name="Devos D.P."/>
            <person name="Kaster A.-K."/>
            <person name="Ovreas L."/>
            <person name="Rohde M."/>
            <person name="Galperin M.Y."/>
            <person name="Jogler C."/>
        </authorList>
    </citation>
    <scope>NUCLEOTIDE SEQUENCE [LARGE SCALE GENOMIC DNA]</scope>
    <source>
        <strain evidence="5 6">Pan14r</strain>
    </source>
</reference>
<keyword evidence="6" id="KW-1185">Reference proteome</keyword>
<dbReference type="RefSeq" id="WP_197203289.1">
    <property type="nucleotide sequence ID" value="NZ_SJPL01000001.1"/>
</dbReference>
<proteinExistence type="predicted"/>
<dbReference type="GO" id="GO:0009089">
    <property type="term" value="P:lysine biosynthetic process via diaminopimelate"/>
    <property type="evidence" value="ECO:0007669"/>
    <property type="project" value="TreeGrafter"/>
</dbReference>
<feature type="domain" description="Orn/DAP/Arg decarboxylase 2 N-terminal" evidence="4">
    <location>
        <begin position="82"/>
        <end position="273"/>
    </location>
</feature>
<feature type="region of interest" description="Disordered" evidence="3">
    <location>
        <begin position="1"/>
        <end position="20"/>
    </location>
</feature>
<dbReference type="Proteomes" id="UP000317238">
    <property type="component" value="Unassembled WGS sequence"/>
</dbReference>
<keyword evidence="5" id="KW-0456">Lyase</keyword>
<accession>A0A5C5Y0N6</accession>
<feature type="compositionally biased region" description="Polar residues" evidence="3">
    <location>
        <begin position="1"/>
        <end position="18"/>
    </location>
</feature>
<dbReference type="PANTHER" id="PTHR43727">
    <property type="entry name" value="DIAMINOPIMELATE DECARBOXYLASE"/>
    <property type="match status" value="1"/>
</dbReference>
<evidence type="ECO:0000256" key="2">
    <source>
        <dbReference type="ARBA" id="ARBA00022898"/>
    </source>
</evidence>
<dbReference type="InterPro" id="IPR022644">
    <property type="entry name" value="De-COase2_N"/>
</dbReference>
<dbReference type="PANTHER" id="PTHR43727:SF2">
    <property type="entry name" value="GROUP IV DECARBOXYLASE"/>
    <property type="match status" value="1"/>
</dbReference>
<dbReference type="PROSITE" id="PS00878">
    <property type="entry name" value="ODR_DC_2_1"/>
    <property type="match status" value="1"/>
</dbReference>
<protein>
    <submittedName>
        <fullName evidence="5">Diaminopimelate decarboxylase</fullName>
        <ecNumber evidence="5">4.1.1.20</ecNumber>
    </submittedName>
</protein>
<dbReference type="SUPFAM" id="SSF50621">
    <property type="entry name" value="Alanine racemase C-terminal domain-like"/>
    <property type="match status" value="1"/>
</dbReference>
<evidence type="ECO:0000259" key="4">
    <source>
        <dbReference type="Pfam" id="PF02784"/>
    </source>
</evidence>
<dbReference type="EC" id="4.1.1.20" evidence="5"/>
<dbReference type="Gene3D" id="2.40.37.10">
    <property type="entry name" value="Lyase, Ornithine Decarboxylase, Chain A, domain 1"/>
    <property type="match status" value="1"/>
</dbReference>
<comment type="cofactor">
    <cofactor evidence="1">
        <name>pyridoxal 5'-phosphate</name>
        <dbReference type="ChEBI" id="CHEBI:597326"/>
    </cofactor>
</comment>
<dbReference type="InterPro" id="IPR029066">
    <property type="entry name" value="PLP-binding_barrel"/>
</dbReference>
<sequence length="489" mass="55440">MPTPTDTITEQATSPDNDSSFDRYCRGVPPLSARIEPWMVQFLSAAEFRQRIEPYGSPVNVLNPLRMVDNVAELNQIASERQVDFRIFFARKANKCLSFVDQAHQLGIGVDTASEIELEQTLDRNLPPEDVICTAAVKSESLIRRCLEFGICMAIDNHDELERVRSLAATHQKQAIVALRLSGFLHGTQRLESRFGFDCERDRDLSQIPVDDRIRIVGLHFHLDGYDPHQRVTAIGESIRWIKCLRAAGHHPRFIDMGGGLPVCYLKHQEQWDHFWDRHAESLRGRTDEVTYNRNPLSRSVHQANVGPPQSMYPYYQRQTRATWLATVLDSNAGGQTVAQALKEYGLQLRCEPGRSLLDGCGITIARIEFRKQDTRGRWLLGLSMNRTQCRTTSDDFLVDPLLIPSTSETRPTVEGYLVGAYCMESELLSWRKFRFPSGVGTGDHLVFPNTAGYLMHFLESRSHQFPLAKNLVNGADGVADLRLDDIDR</sequence>
<dbReference type="SUPFAM" id="SSF51419">
    <property type="entry name" value="PLP-binding barrel"/>
    <property type="match status" value="1"/>
</dbReference>